<dbReference type="GO" id="GO:0016829">
    <property type="term" value="F:lyase activity"/>
    <property type="evidence" value="ECO:0007669"/>
    <property type="project" value="UniProtKB-KW"/>
</dbReference>
<dbReference type="EMBL" id="JABCIY010000016">
    <property type="protein sequence ID" value="KAF7197302.1"/>
    <property type="molecule type" value="Genomic_DNA"/>
</dbReference>
<feature type="domain" description="Prenylcysteine lyase" evidence="10">
    <location>
        <begin position="156"/>
        <end position="530"/>
    </location>
</feature>
<gene>
    <name evidence="11" type="ORF">HII31_01353</name>
</gene>
<keyword evidence="7" id="KW-0325">Glycoprotein</keyword>
<dbReference type="PANTHER" id="PTHR15944">
    <property type="entry name" value="FARNESYLCYSTEINE LYASE"/>
    <property type="match status" value="1"/>
</dbReference>
<accession>A0A8H6RUU4</accession>
<name>A0A8H6RUU4_9PEZI</name>
<dbReference type="InterPro" id="IPR036188">
    <property type="entry name" value="FAD/NAD-bd_sf"/>
</dbReference>
<evidence type="ECO:0000313" key="12">
    <source>
        <dbReference type="Proteomes" id="UP000660729"/>
    </source>
</evidence>
<keyword evidence="5" id="KW-0274">FAD</keyword>
<evidence type="ECO:0000256" key="2">
    <source>
        <dbReference type="ARBA" id="ARBA00009967"/>
    </source>
</evidence>
<organism evidence="11 12">
    <name type="scientific">Pseudocercospora fuligena</name>
    <dbReference type="NCBI Taxonomy" id="685502"/>
    <lineage>
        <taxon>Eukaryota</taxon>
        <taxon>Fungi</taxon>
        <taxon>Dikarya</taxon>
        <taxon>Ascomycota</taxon>
        <taxon>Pezizomycotina</taxon>
        <taxon>Dothideomycetes</taxon>
        <taxon>Dothideomycetidae</taxon>
        <taxon>Mycosphaerellales</taxon>
        <taxon>Mycosphaerellaceae</taxon>
        <taxon>Pseudocercospora</taxon>
    </lineage>
</organism>
<comment type="cofactor">
    <cofactor evidence="1">
        <name>FAD</name>
        <dbReference type="ChEBI" id="CHEBI:57692"/>
    </cofactor>
</comment>
<feature type="signal peptide" evidence="9">
    <location>
        <begin position="1"/>
        <end position="20"/>
    </location>
</feature>
<dbReference type="OrthoDB" id="437369at2759"/>
<dbReference type="Pfam" id="PF13450">
    <property type="entry name" value="NAD_binding_8"/>
    <property type="match status" value="1"/>
</dbReference>
<feature type="region of interest" description="Disordered" evidence="8">
    <location>
        <begin position="792"/>
        <end position="812"/>
    </location>
</feature>
<feature type="chain" id="PRO_5034386156" evidence="9">
    <location>
        <begin position="21"/>
        <end position="812"/>
    </location>
</feature>
<evidence type="ECO:0000256" key="1">
    <source>
        <dbReference type="ARBA" id="ARBA00001974"/>
    </source>
</evidence>
<evidence type="ECO:0000256" key="3">
    <source>
        <dbReference type="ARBA" id="ARBA00022630"/>
    </source>
</evidence>
<evidence type="ECO:0000313" key="11">
    <source>
        <dbReference type="EMBL" id="KAF7197302.1"/>
    </source>
</evidence>
<evidence type="ECO:0000256" key="8">
    <source>
        <dbReference type="SAM" id="MobiDB-lite"/>
    </source>
</evidence>
<comment type="caution">
    <text evidence="11">The sequence shown here is derived from an EMBL/GenBank/DDBJ whole genome shotgun (WGS) entry which is preliminary data.</text>
</comment>
<evidence type="ECO:0000256" key="6">
    <source>
        <dbReference type="ARBA" id="ARBA00023002"/>
    </source>
</evidence>
<dbReference type="InterPro" id="IPR017046">
    <property type="entry name" value="Prenylcysteine_Oxase1"/>
</dbReference>
<dbReference type="SUPFAM" id="SSF51905">
    <property type="entry name" value="FAD/NAD(P)-binding domain"/>
    <property type="match status" value="1"/>
</dbReference>
<evidence type="ECO:0000256" key="9">
    <source>
        <dbReference type="SAM" id="SignalP"/>
    </source>
</evidence>
<dbReference type="GO" id="GO:0030328">
    <property type="term" value="P:prenylcysteine catabolic process"/>
    <property type="evidence" value="ECO:0007669"/>
    <property type="project" value="InterPro"/>
</dbReference>
<reference evidence="11" key="1">
    <citation type="submission" date="2020-04" db="EMBL/GenBank/DDBJ databases">
        <title>Draft genome resource of the tomato pathogen Pseudocercospora fuligena.</title>
        <authorList>
            <person name="Zaccaron A."/>
        </authorList>
    </citation>
    <scope>NUCLEOTIDE SEQUENCE</scope>
    <source>
        <strain evidence="11">PF001</strain>
    </source>
</reference>
<dbReference type="AlphaFoldDB" id="A0A8H6RUU4"/>
<dbReference type="PANTHER" id="PTHR15944:SF0">
    <property type="entry name" value="PRENYLCYSTEINE LYASE DOMAIN-CONTAINING PROTEIN"/>
    <property type="match status" value="1"/>
</dbReference>
<keyword evidence="3" id="KW-0285">Flavoprotein</keyword>
<comment type="similarity">
    <text evidence="2">Belongs to the prenylcysteine oxidase family.</text>
</comment>
<protein>
    <submittedName>
        <fullName evidence="11">Farnesylcysteine lyase</fullName>
    </submittedName>
</protein>
<keyword evidence="6" id="KW-0560">Oxidoreductase</keyword>
<keyword evidence="11" id="KW-0456">Lyase</keyword>
<evidence type="ECO:0000256" key="5">
    <source>
        <dbReference type="ARBA" id="ARBA00022827"/>
    </source>
</evidence>
<dbReference type="GO" id="GO:0001735">
    <property type="term" value="F:prenylcysteine oxidase activity"/>
    <property type="evidence" value="ECO:0007669"/>
    <property type="project" value="InterPro"/>
</dbReference>
<keyword evidence="4 9" id="KW-0732">Signal</keyword>
<evidence type="ECO:0000256" key="7">
    <source>
        <dbReference type="ARBA" id="ARBA00023180"/>
    </source>
</evidence>
<dbReference type="InterPro" id="IPR010795">
    <property type="entry name" value="Prenylcys_lyase"/>
</dbReference>
<evidence type="ECO:0000259" key="10">
    <source>
        <dbReference type="Pfam" id="PF07156"/>
    </source>
</evidence>
<dbReference type="Proteomes" id="UP000660729">
    <property type="component" value="Unassembled WGS sequence"/>
</dbReference>
<keyword evidence="12" id="KW-1185">Reference proteome</keyword>
<proteinExistence type="inferred from homology"/>
<dbReference type="Gene3D" id="3.50.50.60">
    <property type="entry name" value="FAD/NAD(P)-binding domain"/>
    <property type="match status" value="1"/>
</dbReference>
<sequence>MKYTNVYTTALLLLPSPISAQQTEQIVLPGSDVNNGEAVDIQPINIAIIGAGAAGSSAAYHLHQYGITSRVPLNLTVFERNGYIGGRSTTVSAYDDPTLPVELGASIFVEVNHILTDAVTKFNLSTTDFNDNPKGTPGNELGIWDGERFVLEINGGWWDTAKLIWKYGLAPIKTQRLMKSVVGKFLRMYNSQQNLEEPGVFPFKSLTQAAQDVGLLAVTAATGEQFMRENGITGSFGKDVVQASTRVNYAQNLKYIHGLEAMVCMATEGAVAVQGGNWRIFEKMLQTSGAALHLQTGVKEIQQSEKGGYMLSLESVGDRVATEQRFDAVVLTGPYQYTNITLPSSADTPDTIPYVSLHVTLFTSPHLLSPTFFNLASDKSPPQVILTTLADSETPGKGNKTVGSPGFLSISLLRPIINPDTGTDEYLYKIFSAEPISAPWLAKLLGVDHLPDNQGDEISKRDVTWMYRKVWNSYPYEYPRVTFEELKLDDGLWYTGGMDSFISTMETNALMGKNVARLIVDEAMEKMGRVKDEGDAEWLLLDENDRYAHSIATTVPTAHNNTTETRERQHLTIMTGPTKRAPLIDFTETDRICLMVGGTRLRWAIDVHHLAKSPYFRKETQPENRHQLTAIELPLLDVDIMRLYLHFLVTDQIPDYETEEDADEDASFDMLASLYCHGHVMWDERFRDCILEEIYRLMTSGKIQPTTYGVRRMYEATVEGCKARSLLVDLFYHHGRPWWLNSETRGRYPFEFLQDLAKKRLIDKDAVDYGQEELEMQDVGVYCESSDKMKSPLLRGRKKKRKASEQDAASDL</sequence>
<evidence type="ECO:0000256" key="4">
    <source>
        <dbReference type="ARBA" id="ARBA00022729"/>
    </source>
</evidence>
<dbReference type="GO" id="GO:0030327">
    <property type="term" value="P:prenylated protein catabolic process"/>
    <property type="evidence" value="ECO:0007669"/>
    <property type="project" value="TreeGrafter"/>
</dbReference>
<dbReference type="Pfam" id="PF07156">
    <property type="entry name" value="Prenylcys_lyase"/>
    <property type="match status" value="1"/>
</dbReference>